<dbReference type="InterPro" id="IPR018244">
    <property type="entry name" value="Allrgn_V5/Tpx1_CS"/>
</dbReference>
<evidence type="ECO:0000259" key="2">
    <source>
        <dbReference type="SMART" id="SM00198"/>
    </source>
</evidence>
<dbReference type="SMART" id="SM00198">
    <property type="entry name" value="SCP"/>
    <property type="match status" value="1"/>
</dbReference>
<evidence type="ECO:0000256" key="1">
    <source>
        <dbReference type="SAM" id="MobiDB-lite"/>
    </source>
</evidence>
<dbReference type="PRINTS" id="PR00837">
    <property type="entry name" value="V5TPXLIKE"/>
</dbReference>
<gene>
    <name evidence="3" type="ORF">RRF57_006141</name>
</gene>
<reference evidence="3 4" key="1">
    <citation type="submission" date="2023-10" db="EMBL/GenBank/DDBJ databases">
        <title>Draft genome sequence of Xylaria bambusicola isolate GMP-LS, the root and basal stem rot pathogen of sugarcane in Indonesia.</title>
        <authorList>
            <person name="Selvaraj P."/>
            <person name="Muralishankar V."/>
            <person name="Muruganantham S."/>
            <person name="Sp S."/>
            <person name="Haryani S."/>
            <person name="Lau K.J.X."/>
            <person name="Naqvi N.I."/>
        </authorList>
    </citation>
    <scope>NUCLEOTIDE SEQUENCE [LARGE SCALE GENOMIC DNA]</scope>
    <source>
        <strain evidence="3">GMP-LS</strain>
    </source>
</reference>
<dbReference type="InterPro" id="IPR001283">
    <property type="entry name" value="CRISP-related"/>
</dbReference>
<feature type="region of interest" description="Disordered" evidence="1">
    <location>
        <begin position="1"/>
        <end position="21"/>
    </location>
</feature>
<dbReference type="InterPro" id="IPR035940">
    <property type="entry name" value="CAP_sf"/>
</dbReference>
<dbReference type="GO" id="GO:0005576">
    <property type="term" value="C:extracellular region"/>
    <property type="evidence" value="ECO:0007669"/>
    <property type="project" value="InterPro"/>
</dbReference>
<feature type="domain" description="SCP" evidence="2">
    <location>
        <begin position="25"/>
        <end position="150"/>
    </location>
</feature>
<comment type="caution">
    <text evidence="3">The sequence shown here is derived from an EMBL/GenBank/DDBJ whole genome shotgun (WGS) entry which is preliminary data.</text>
</comment>
<dbReference type="Gene3D" id="3.40.33.10">
    <property type="entry name" value="CAP"/>
    <property type="match status" value="1"/>
</dbReference>
<evidence type="ECO:0000313" key="3">
    <source>
        <dbReference type="EMBL" id="KAK5630426.1"/>
    </source>
</evidence>
<organism evidence="3 4">
    <name type="scientific">Xylaria bambusicola</name>
    <dbReference type="NCBI Taxonomy" id="326684"/>
    <lineage>
        <taxon>Eukaryota</taxon>
        <taxon>Fungi</taxon>
        <taxon>Dikarya</taxon>
        <taxon>Ascomycota</taxon>
        <taxon>Pezizomycotina</taxon>
        <taxon>Sordariomycetes</taxon>
        <taxon>Xylariomycetidae</taxon>
        <taxon>Xylariales</taxon>
        <taxon>Xylariaceae</taxon>
        <taxon>Xylaria</taxon>
    </lineage>
</organism>
<accession>A0AAN7Z9N4</accession>
<name>A0AAN7Z9N4_9PEZI</name>
<evidence type="ECO:0000313" key="4">
    <source>
        <dbReference type="Proteomes" id="UP001305414"/>
    </source>
</evidence>
<dbReference type="PROSITE" id="PS01009">
    <property type="entry name" value="CRISP_1"/>
    <property type="match status" value="1"/>
</dbReference>
<dbReference type="Pfam" id="PF00188">
    <property type="entry name" value="CAP"/>
    <property type="match status" value="1"/>
</dbReference>
<dbReference type="PANTHER" id="PTHR10334">
    <property type="entry name" value="CYSTEINE-RICH SECRETORY PROTEIN-RELATED"/>
    <property type="match status" value="1"/>
</dbReference>
<dbReference type="Proteomes" id="UP001305414">
    <property type="component" value="Unassembled WGS sequence"/>
</dbReference>
<sequence>MTITRTATSTPPAPSAESQFTDTPAFTSAILNSTNVYRKAHNASALTWNATLASFARSYLSKASCKFEHSGGPFGENLALGYSNATASVEAWGDEREKYNYGRPGFSEETGHFTQLVWKDTRSVGCERRLCGKKGWYLACEYWPPGNVIGAFGNEVDRPENEAGQDRPGWFGVLPVGIFLWMLFS</sequence>
<dbReference type="InterPro" id="IPR014044">
    <property type="entry name" value="CAP_dom"/>
</dbReference>
<dbReference type="EMBL" id="JAWHQM010000016">
    <property type="protein sequence ID" value="KAK5630426.1"/>
    <property type="molecule type" value="Genomic_DNA"/>
</dbReference>
<dbReference type="SUPFAM" id="SSF55797">
    <property type="entry name" value="PR-1-like"/>
    <property type="match status" value="1"/>
</dbReference>
<protein>
    <recommendedName>
        <fullName evidence="2">SCP domain-containing protein</fullName>
    </recommendedName>
</protein>
<proteinExistence type="predicted"/>
<keyword evidence="4" id="KW-1185">Reference proteome</keyword>
<feature type="compositionally biased region" description="Low complexity" evidence="1">
    <location>
        <begin position="1"/>
        <end position="18"/>
    </location>
</feature>
<dbReference type="AlphaFoldDB" id="A0AAN7Z9N4"/>